<dbReference type="Pfam" id="PF01066">
    <property type="entry name" value="CDP-OH_P_transf"/>
    <property type="match status" value="1"/>
</dbReference>
<dbReference type="PROSITE" id="PS00379">
    <property type="entry name" value="CDP_ALCOHOL_P_TRANSF"/>
    <property type="match status" value="1"/>
</dbReference>
<keyword evidence="6" id="KW-1133">Transmembrane helix</keyword>
<accession>A0ABN8IH83</accession>
<evidence type="ECO:0000313" key="8">
    <source>
        <dbReference type="Proteomes" id="UP000837857"/>
    </source>
</evidence>
<keyword evidence="4 6" id="KW-0472">Membrane</keyword>
<comment type="similarity">
    <text evidence="2 5">Belongs to the CDP-alcohol phosphatidyltransferase class-I family.</text>
</comment>
<feature type="transmembrane region" description="Helical" evidence="6">
    <location>
        <begin position="270"/>
        <end position="286"/>
    </location>
</feature>
<evidence type="ECO:0000313" key="7">
    <source>
        <dbReference type="EMBL" id="CAH2057350.1"/>
    </source>
</evidence>
<name>A0ABN8IH83_9NEOP</name>
<evidence type="ECO:0000256" key="6">
    <source>
        <dbReference type="SAM" id="Phobius"/>
    </source>
</evidence>
<sequence>MFNYKYLTESHLKGFDNYKYRAVDTSPLSKYVMHPTWNITVKFLPRSVAPNLLTFLGFVCVVAVAAATWCYDHDWYASGGRPGHRYDGRYEIPNYVYTISSVLIFLAYNLDGIDGKQARRIGVSGPLGEMFDHGLDSNIVFLIPFCLFSIFGRDEFSVPIFRGYLIVASVVLNFYITHCEKYNTGVLYLPWGYDVAMWAAVLLFLVAGVNGPVCYKVHVFGDVTFAQLLEVAIHATGLFTTLPVSIYNVLLSYKDRSGKCYTLMEAVRPLWSITSMIAVMTYWGVMSPNNIMENHARVFLLLFGTQFSNIASRLIVAEMSDQRCELFNRLLVPSLAAVAISMYQPQLEVYALHTLLIASLLAHVHYGVCVVRQMCDHFNVSCFTVQQKNRGKSNN</sequence>
<dbReference type="InterPro" id="IPR048254">
    <property type="entry name" value="CDP_ALCOHOL_P_TRANSF_CS"/>
</dbReference>
<dbReference type="InterPro" id="IPR043130">
    <property type="entry name" value="CDP-OH_PTrfase_TM_dom"/>
</dbReference>
<organism evidence="7 8">
    <name type="scientific">Iphiclides podalirius</name>
    <name type="common">scarce swallowtail</name>
    <dbReference type="NCBI Taxonomy" id="110791"/>
    <lineage>
        <taxon>Eukaryota</taxon>
        <taxon>Metazoa</taxon>
        <taxon>Ecdysozoa</taxon>
        <taxon>Arthropoda</taxon>
        <taxon>Hexapoda</taxon>
        <taxon>Insecta</taxon>
        <taxon>Pterygota</taxon>
        <taxon>Neoptera</taxon>
        <taxon>Endopterygota</taxon>
        <taxon>Lepidoptera</taxon>
        <taxon>Glossata</taxon>
        <taxon>Ditrysia</taxon>
        <taxon>Papilionoidea</taxon>
        <taxon>Papilionidae</taxon>
        <taxon>Papilioninae</taxon>
        <taxon>Iphiclides</taxon>
    </lineage>
</organism>
<evidence type="ECO:0008006" key="9">
    <source>
        <dbReference type="Google" id="ProtNLM"/>
    </source>
</evidence>
<dbReference type="InterPro" id="IPR000462">
    <property type="entry name" value="CDP-OH_P_trans"/>
</dbReference>
<proteinExistence type="inferred from homology"/>
<dbReference type="EMBL" id="OW152836">
    <property type="protein sequence ID" value="CAH2057350.1"/>
    <property type="molecule type" value="Genomic_DNA"/>
</dbReference>
<dbReference type="InterPro" id="IPR014472">
    <property type="entry name" value="CHOPT"/>
</dbReference>
<feature type="transmembrane region" description="Helical" evidence="6">
    <location>
        <begin position="326"/>
        <end position="344"/>
    </location>
</feature>
<evidence type="ECO:0000256" key="1">
    <source>
        <dbReference type="ARBA" id="ARBA00004370"/>
    </source>
</evidence>
<feature type="transmembrane region" description="Helical" evidence="6">
    <location>
        <begin position="231"/>
        <end position="250"/>
    </location>
</feature>
<feature type="transmembrane region" description="Helical" evidence="6">
    <location>
        <begin position="350"/>
        <end position="371"/>
    </location>
</feature>
<dbReference type="PANTHER" id="PTHR10414">
    <property type="entry name" value="ETHANOLAMINEPHOSPHOTRANSFERASE"/>
    <property type="match status" value="1"/>
</dbReference>
<keyword evidence="6" id="KW-0812">Transmembrane</keyword>
<feature type="transmembrane region" description="Helical" evidence="6">
    <location>
        <begin position="156"/>
        <end position="176"/>
    </location>
</feature>
<protein>
    <recommendedName>
        <fullName evidence="9">Ethanolaminephosphotransferase</fullName>
    </recommendedName>
</protein>
<feature type="transmembrane region" description="Helical" evidence="6">
    <location>
        <begin position="298"/>
        <end position="317"/>
    </location>
</feature>
<reference evidence="7" key="1">
    <citation type="submission" date="2022-03" db="EMBL/GenBank/DDBJ databases">
        <authorList>
            <person name="Martin H S."/>
        </authorList>
    </citation>
    <scope>NUCLEOTIDE SEQUENCE</scope>
</reference>
<feature type="transmembrane region" description="Helical" evidence="6">
    <location>
        <begin position="52"/>
        <end position="72"/>
    </location>
</feature>
<dbReference type="PIRSF" id="PIRSF015665">
    <property type="entry name" value="CHOPT"/>
    <property type="match status" value="1"/>
</dbReference>
<keyword evidence="3 5" id="KW-0808">Transferase</keyword>
<comment type="subcellular location">
    <subcellularLocation>
        <location evidence="1">Membrane</location>
    </subcellularLocation>
</comment>
<evidence type="ECO:0000256" key="5">
    <source>
        <dbReference type="RuleBase" id="RU003750"/>
    </source>
</evidence>
<keyword evidence="8" id="KW-1185">Reference proteome</keyword>
<evidence type="ECO:0000256" key="4">
    <source>
        <dbReference type="ARBA" id="ARBA00023136"/>
    </source>
</evidence>
<dbReference type="Proteomes" id="UP000837857">
    <property type="component" value="Chromosome 24"/>
</dbReference>
<dbReference type="PANTHER" id="PTHR10414:SF71">
    <property type="entry name" value="FI05338P"/>
    <property type="match status" value="1"/>
</dbReference>
<evidence type="ECO:0000256" key="2">
    <source>
        <dbReference type="ARBA" id="ARBA00010441"/>
    </source>
</evidence>
<dbReference type="Gene3D" id="1.20.120.1760">
    <property type="match status" value="1"/>
</dbReference>
<feature type="transmembrane region" description="Helical" evidence="6">
    <location>
        <begin position="188"/>
        <end position="211"/>
    </location>
</feature>
<gene>
    <name evidence="7" type="ORF">IPOD504_LOCUS10179</name>
</gene>
<evidence type="ECO:0000256" key="3">
    <source>
        <dbReference type="ARBA" id="ARBA00022679"/>
    </source>
</evidence>
<feature type="non-terminal residue" evidence="7">
    <location>
        <position position="1"/>
    </location>
</feature>